<dbReference type="Pfam" id="PF00512">
    <property type="entry name" value="HisKA"/>
    <property type="match status" value="1"/>
</dbReference>
<evidence type="ECO:0000313" key="12">
    <source>
        <dbReference type="EMBL" id="TMQ48188.1"/>
    </source>
</evidence>
<dbReference type="CDD" id="cd06225">
    <property type="entry name" value="HAMP"/>
    <property type="match status" value="1"/>
</dbReference>
<dbReference type="InterPro" id="IPR036890">
    <property type="entry name" value="HATPase_C_sf"/>
</dbReference>
<dbReference type="InterPro" id="IPR003660">
    <property type="entry name" value="HAMP_dom"/>
</dbReference>
<reference evidence="12 13" key="1">
    <citation type="journal article" date="2019" name="Nat. Microbiol.">
        <title>Mediterranean grassland soil C-N compound turnover is dependent on rainfall and depth, and is mediated by genomically divergent microorganisms.</title>
        <authorList>
            <person name="Diamond S."/>
            <person name="Andeer P.F."/>
            <person name="Li Z."/>
            <person name="Crits-Christoph A."/>
            <person name="Burstein D."/>
            <person name="Anantharaman K."/>
            <person name="Lane K.R."/>
            <person name="Thomas B.C."/>
            <person name="Pan C."/>
            <person name="Northen T.R."/>
            <person name="Banfield J.F."/>
        </authorList>
    </citation>
    <scope>NUCLEOTIDE SEQUENCE [LARGE SCALE GENOMIC DNA]</scope>
    <source>
        <strain evidence="12">WS_3</strain>
    </source>
</reference>
<evidence type="ECO:0000313" key="13">
    <source>
        <dbReference type="Proteomes" id="UP000320184"/>
    </source>
</evidence>
<dbReference type="Pfam" id="PF00672">
    <property type="entry name" value="HAMP"/>
    <property type="match status" value="1"/>
</dbReference>
<dbReference type="SUPFAM" id="SSF55874">
    <property type="entry name" value="ATPase domain of HSP90 chaperone/DNA topoisomerase II/histidine kinase"/>
    <property type="match status" value="1"/>
</dbReference>
<dbReference type="SUPFAM" id="SSF47384">
    <property type="entry name" value="Homodimeric domain of signal transducing histidine kinase"/>
    <property type="match status" value="1"/>
</dbReference>
<gene>
    <name evidence="12" type="ORF">E6K73_12515</name>
</gene>
<keyword evidence="6" id="KW-0418">Kinase</keyword>
<keyword evidence="9" id="KW-1133">Transmembrane helix</keyword>
<evidence type="ECO:0000256" key="9">
    <source>
        <dbReference type="SAM" id="Phobius"/>
    </source>
</evidence>
<feature type="domain" description="HAMP" evidence="11">
    <location>
        <begin position="301"/>
        <end position="353"/>
    </location>
</feature>
<dbReference type="GO" id="GO:0000155">
    <property type="term" value="F:phosphorelay sensor kinase activity"/>
    <property type="evidence" value="ECO:0007669"/>
    <property type="project" value="InterPro"/>
</dbReference>
<dbReference type="Gene3D" id="1.10.287.130">
    <property type="match status" value="1"/>
</dbReference>
<evidence type="ECO:0000256" key="7">
    <source>
        <dbReference type="ARBA" id="ARBA00023012"/>
    </source>
</evidence>
<dbReference type="CDD" id="cd00082">
    <property type="entry name" value="HisKA"/>
    <property type="match status" value="1"/>
</dbReference>
<proteinExistence type="predicted"/>
<dbReference type="Gene3D" id="1.10.8.500">
    <property type="entry name" value="HAMP domain in histidine kinase"/>
    <property type="match status" value="1"/>
</dbReference>
<keyword evidence="9" id="KW-0812">Transmembrane</keyword>
<dbReference type="InterPro" id="IPR003594">
    <property type="entry name" value="HATPase_dom"/>
</dbReference>
<accession>A0A538S9Z1</accession>
<dbReference type="Proteomes" id="UP000320184">
    <property type="component" value="Unassembled WGS sequence"/>
</dbReference>
<dbReference type="InterPro" id="IPR005467">
    <property type="entry name" value="His_kinase_dom"/>
</dbReference>
<keyword evidence="9" id="KW-0472">Membrane</keyword>
<organism evidence="12 13">
    <name type="scientific">Eiseniibacteriota bacterium</name>
    <dbReference type="NCBI Taxonomy" id="2212470"/>
    <lineage>
        <taxon>Bacteria</taxon>
        <taxon>Candidatus Eiseniibacteriota</taxon>
    </lineage>
</organism>
<evidence type="ECO:0000256" key="8">
    <source>
        <dbReference type="SAM" id="MobiDB-lite"/>
    </source>
</evidence>
<dbReference type="SMART" id="SM00388">
    <property type="entry name" value="HisKA"/>
    <property type="match status" value="1"/>
</dbReference>
<dbReference type="InterPro" id="IPR050736">
    <property type="entry name" value="Sensor_HK_Regulatory"/>
</dbReference>
<comment type="subcellular location">
    <subcellularLocation>
        <location evidence="2">Membrane</location>
    </subcellularLocation>
</comment>
<keyword evidence="4" id="KW-0597">Phosphoprotein</keyword>
<evidence type="ECO:0000256" key="6">
    <source>
        <dbReference type="ARBA" id="ARBA00022777"/>
    </source>
</evidence>
<dbReference type="PANTHER" id="PTHR43711:SF1">
    <property type="entry name" value="HISTIDINE KINASE 1"/>
    <property type="match status" value="1"/>
</dbReference>
<dbReference type="EMBL" id="VBOT01000152">
    <property type="protein sequence ID" value="TMQ48188.1"/>
    <property type="molecule type" value="Genomic_DNA"/>
</dbReference>
<feature type="transmembrane region" description="Helical" evidence="9">
    <location>
        <begin position="280"/>
        <end position="300"/>
    </location>
</feature>
<dbReference type="Pfam" id="PF02518">
    <property type="entry name" value="HATPase_c"/>
    <property type="match status" value="1"/>
</dbReference>
<feature type="domain" description="Histidine kinase" evidence="10">
    <location>
        <begin position="368"/>
        <end position="595"/>
    </location>
</feature>
<dbReference type="PANTHER" id="PTHR43711">
    <property type="entry name" value="TWO-COMPONENT HISTIDINE KINASE"/>
    <property type="match status" value="1"/>
</dbReference>
<sequence length="619" mass="66335">MRFPLRWRLLLLTGAAPAVLALGTYAYLSGVVTAQVRRDVDDSLTRAALVFEKQFGERSEALGVAARVIVRDPRFFSAVALPGGAADPGARATVRGIALDFQRLTHADVFEVWDRRGRVLASIGASASSPGDRARLMQEAARGREFSGLLVDRQAHWQVALAPVTADGALVGALLVGSAIGPELARELHVLTRGEVTFVDDGFPTGTSLADTADVRAMLVGVGARLQHPSAVPVEILEHSGAWVTLARPLPGTLASQGQSFVIQRPLGEEIAFLRRAQKALLELALIAVLIAGVLSVITAERITRPILALVRGAEAMERGDYDAPIEVGGADEIGYLGSRFREMRAREREYVTALEEVARLKSEFISLASHQLRTPITVIKGYNELFYEGALGNLTPHQRQALAAIQESVEGLVRLTEDATRMAQIEGERLILDREHQDLAPLVGEAVAEAQRDAIGRHLTVEQHLPEGLVLAYVDGPRLAQALANLVRNGIRFTPEGGRVDVRLNTDPAGCVLEVTDTGVGIAPEQQKQLFTRAFMVRDVAHLHSSNTLEFGSAGLGLGLAIARGIVEAHGGTIAVESTPGKGSVFTIRIPRLALLPPGSRGPRERRQGPDEGARSAA</sequence>
<evidence type="ECO:0000259" key="10">
    <source>
        <dbReference type="PROSITE" id="PS50109"/>
    </source>
</evidence>
<feature type="compositionally biased region" description="Basic and acidic residues" evidence="8">
    <location>
        <begin position="603"/>
        <end position="619"/>
    </location>
</feature>
<evidence type="ECO:0000256" key="5">
    <source>
        <dbReference type="ARBA" id="ARBA00022679"/>
    </source>
</evidence>
<dbReference type="EC" id="2.7.13.3" evidence="3"/>
<evidence type="ECO:0000256" key="4">
    <source>
        <dbReference type="ARBA" id="ARBA00022553"/>
    </source>
</evidence>
<evidence type="ECO:0000259" key="11">
    <source>
        <dbReference type="PROSITE" id="PS50885"/>
    </source>
</evidence>
<evidence type="ECO:0000256" key="3">
    <source>
        <dbReference type="ARBA" id="ARBA00012438"/>
    </source>
</evidence>
<protein>
    <recommendedName>
        <fullName evidence="3">histidine kinase</fullName>
        <ecNumber evidence="3">2.7.13.3</ecNumber>
    </recommendedName>
</protein>
<dbReference type="GO" id="GO:0016020">
    <property type="term" value="C:membrane"/>
    <property type="evidence" value="ECO:0007669"/>
    <property type="project" value="UniProtKB-SubCell"/>
</dbReference>
<comment type="caution">
    <text evidence="12">The sequence shown here is derived from an EMBL/GenBank/DDBJ whole genome shotgun (WGS) entry which is preliminary data.</text>
</comment>
<dbReference type="SMART" id="SM00304">
    <property type="entry name" value="HAMP"/>
    <property type="match status" value="1"/>
</dbReference>
<comment type="catalytic activity">
    <reaction evidence="1">
        <text>ATP + protein L-histidine = ADP + protein N-phospho-L-histidine.</text>
        <dbReference type="EC" id="2.7.13.3"/>
    </reaction>
</comment>
<dbReference type="InterPro" id="IPR004358">
    <property type="entry name" value="Sig_transdc_His_kin-like_C"/>
</dbReference>
<dbReference type="SMART" id="SM00387">
    <property type="entry name" value="HATPase_c"/>
    <property type="match status" value="1"/>
</dbReference>
<feature type="region of interest" description="Disordered" evidence="8">
    <location>
        <begin position="597"/>
        <end position="619"/>
    </location>
</feature>
<dbReference type="CDD" id="cd00075">
    <property type="entry name" value="HATPase"/>
    <property type="match status" value="1"/>
</dbReference>
<name>A0A538S9Z1_UNCEI</name>
<dbReference type="Gene3D" id="3.30.565.10">
    <property type="entry name" value="Histidine kinase-like ATPase, C-terminal domain"/>
    <property type="match status" value="1"/>
</dbReference>
<dbReference type="SUPFAM" id="SSF158472">
    <property type="entry name" value="HAMP domain-like"/>
    <property type="match status" value="1"/>
</dbReference>
<evidence type="ECO:0000256" key="2">
    <source>
        <dbReference type="ARBA" id="ARBA00004370"/>
    </source>
</evidence>
<keyword evidence="5" id="KW-0808">Transferase</keyword>
<keyword evidence="7" id="KW-0902">Two-component regulatory system</keyword>
<dbReference type="PROSITE" id="PS50885">
    <property type="entry name" value="HAMP"/>
    <property type="match status" value="1"/>
</dbReference>
<evidence type="ECO:0000256" key="1">
    <source>
        <dbReference type="ARBA" id="ARBA00000085"/>
    </source>
</evidence>
<dbReference type="InterPro" id="IPR036097">
    <property type="entry name" value="HisK_dim/P_sf"/>
</dbReference>
<dbReference type="PROSITE" id="PS50109">
    <property type="entry name" value="HIS_KIN"/>
    <property type="match status" value="1"/>
</dbReference>
<dbReference type="PRINTS" id="PR00344">
    <property type="entry name" value="BCTRLSENSOR"/>
</dbReference>
<dbReference type="InterPro" id="IPR003661">
    <property type="entry name" value="HisK_dim/P_dom"/>
</dbReference>
<dbReference type="AlphaFoldDB" id="A0A538S9Z1"/>